<name>A0A835MA54_9MAGN</name>
<feature type="domain" description="RST" evidence="4">
    <location>
        <begin position="91"/>
        <end position="162"/>
    </location>
</feature>
<keyword evidence="2" id="KW-0539">Nucleus</keyword>
<evidence type="ECO:0000256" key="2">
    <source>
        <dbReference type="ARBA" id="ARBA00023242"/>
    </source>
</evidence>
<evidence type="ECO:0000259" key="4">
    <source>
        <dbReference type="PROSITE" id="PS51879"/>
    </source>
</evidence>
<evidence type="ECO:0000256" key="3">
    <source>
        <dbReference type="SAM" id="MobiDB-lite"/>
    </source>
</evidence>
<dbReference type="InterPro" id="IPR044964">
    <property type="entry name" value="RCD1/SRO1-5"/>
</dbReference>
<gene>
    <name evidence="5" type="ORF">IFM89_020113</name>
</gene>
<proteinExistence type="predicted"/>
<sequence>MEHFTFCDLVWSAVAKKECLISCLLETSECAARVGLCDDRFLHYVPTDSVVGAHTLAETGGLDLNVGDCHQTPLSVDTSQGKNSSIKFAGKPPKSAWMPFSKLFAAIEDKVPYSSMKLVYQFYGQFRSNKISRDELVHRMRWAIGDTLLRATIISLQAKVKGLSSTIHDSSACGTTTPGKIKGSDYKGGRRSSTMEFDGDEFCMFDLKKDVQNLVGVGVEFQMASIIQGYICRLTKDEHLLHMWYELKPDRDKKYHLYVFPAPTTSKPTRAPIIPTIASDNSLPPMKSPVKAQPVKA</sequence>
<organism evidence="5 6">
    <name type="scientific">Coptis chinensis</name>
    <dbReference type="NCBI Taxonomy" id="261450"/>
    <lineage>
        <taxon>Eukaryota</taxon>
        <taxon>Viridiplantae</taxon>
        <taxon>Streptophyta</taxon>
        <taxon>Embryophyta</taxon>
        <taxon>Tracheophyta</taxon>
        <taxon>Spermatophyta</taxon>
        <taxon>Magnoliopsida</taxon>
        <taxon>Ranunculales</taxon>
        <taxon>Ranunculaceae</taxon>
        <taxon>Coptidoideae</taxon>
        <taxon>Coptis</taxon>
    </lineage>
</organism>
<accession>A0A835MA54</accession>
<dbReference type="PANTHER" id="PTHR32263:SF5">
    <property type="entry name" value="INACTIVE POLY [ADP-RIBOSE] POLYMERASE SRO1-RELATED"/>
    <property type="match status" value="1"/>
</dbReference>
<dbReference type="InterPro" id="IPR022003">
    <property type="entry name" value="RST"/>
</dbReference>
<dbReference type="AlphaFoldDB" id="A0A835MA54"/>
<evidence type="ECO:0000313" key="5">
    <source>
        <dbReference type="EMBL" id="KAF9625193.1"/>
    </source>
</evidence>
<dbReference type="GO" id="GO:0005634">
    <property type="term" value="C:nucleus"/>
    <property type="evidence" value="ECO:0007669"/>
    <property type="project" value="UniProtKB-SubCell"/>
</dbReference>
<protein>
    <recommendedName>
        <fullName evidence="4">RST domain-containing protein</fullName>
    </recommendedName>
</protein>
<comment type="subcellular location">
    <subcellularLocation>
        <location evidence="1">Nucleus</location>
    </subcellularLocation>
</comment>
<comment type="caution">
    <text evidence="5">The sequence shown here is derived from an EMBL/GenBank/DDBJ whole genome shotgun (WGS) entry which is preliminary data.</text>
</comment>
<evidence type="ECO:0000313" key="6">
    <source>
        <dbReference type="Proteomes" id="UP000631114"/>
    </source>
</evidence>
<dbReference type="OrthoDB" id="6133115at2759"/>
<dbReference type="PANTHER" id="PTHR32263">
    <property type="entry name" value="INACTIVE POLY [ADP-RIBOSE] POLYMERASE SRO4-RELATED"/>
    <property type="match status" value="1"/>
</dbReference>
<feature type="region of interest" description="Disordered" evidence="3">
    <location>
        <begin position="277"/>
        <end position="297"/>
    </location>
</feature>
<dbReference type="Pfam" id="PF12174">
    <property type="entry name" value="RST"/>
    <property type="match status" value="1"/>
</dbReference>
<evidence type="ECO:0000256" key="1">
    <source>
        <dbReference type="ARBA" id="ARBA00004123"/>
    </source>
</evidence>
<dbReference type="Proteomes" id="UP000631114">
    <property type="component" value="Unassembled WGS sequence"/>
</dbReference>
<reference evidence="5 6" key="1">
    <citation type="submission" date="2020-10" db="EMBL/GenBank/DDBJ databases">
        <title>The Coptis chinensis genome and diversification of protoberbering-type alkaloids.</title>
        <authorList>
            <person name="Wang B."/>
            <person name="Shu S."/>
            <person name="Song C."/>
            <person name="Liu Y."/>
        </authorList>
    </citation>
    <scope>NUCLEOTIDE SEQUENCE [LARGE SCALE GENOMIC DNA]</scope>
    <source>
        <strain evidence="5">HL-2020</strain>
        <tissue evidence="5">Leaf</tissue>
    </source>
</reference>
<keyword evidence="6" id="KW-1185">Reference proteome</keyword>
<dbReference type="PROSITE" id="PS51879">
    <property type="entry name" value="RST"/>
    <property type="match status" value="1"/>
</dbReference>
<dbReference type="EMBL" id="JADFTS010000001">
    <property type="protein sequence ID" value="KAF9625193.1"/>
    <property type="molecule type" value="Genomic_DNA"/>
</dbReference>